<feature type="domain" description="Anti-sigma K factor RskA C-terminal" evidence="3">
    <location>
        <begin position="75"/>
        <end position="166"/>
    </location>
</feature>
<reference evidence="4" key="2">
    <citation type="journal article" date="2014" name="ISME J.">
        <title>Microbial stratification in low pH oxic and suboxic macroscopic growths along an acid mine drainage.</title>
        <authorList>
            <person name="Mendez-Garcia C."/>
            <person name="Mesa V."/>
            <person name="Sprenger R.R."/>
            <person name="Richter M."/>
            <person name="Diez M.S."/>
            <person name="Solano J."/>
            <person name="Bargiela R."/>
            <person name="Golyshina O.V."/>
            <person name="Manteca A."/>
            <person name="Ramos J.L."/>
            <person name="Gallego J.R."/>
            <person name="Llorente I."/>
            <person name="Martins Dos Santos V.A."/>
            <person name="Jensen O.N."/>
            <person name="Pelaez A.I."/>
            <person name="Sanchez J."/>
            <person name="Ferrer M."/>
        </authorList>
    </citation>
    <scope>NUCLEOTIDE SEQUENCE</scope>
</reference>
<feature type="region of interest" description="Disordered" evidence="1">
    <location>
        <begin position="165"/>
        <end position="245"/>
    </location>
</feature>
<evidence type="ECO:0000256" key="2">
    <source>
        <dbReference type="SAM" id="Phobius"/>
    </source>
</evidence>
<comment type="caution">
    <text evidence="4">The sequence shown here is derived from an EMBL/GenBank/DDBJ whole genome shotgun (WGS) entry which is preliminary data.</text>
</comment>
<feature type="compositionally biased region" description="Low complexity" evidence="1">
    <location>
        <begin position="171"/>
        <end position="190"/>
    </location>
</feature>
<proteinExistence type="predicted"/>
<evidence type="ECO:0000256" key="1">
    <source>
        <dbReference type="SAM" id="MobiDB-lite"/>
    </source>
</evidence>
<accession>T1C5Y9</accession>
<dbReference type="InterPro" id="IPR018764">
    <property type="entry name" value="RskA_C"/>
</dbReference>
<dbReference type="AlphaFoldDB" id="T1C5Y9"/>
<evidence type="ECO:0000313" key="4">
    <source>
        <dbReference type="EMBL" id="EQD80881.1"/>
    </source>
</evidence>
<name>T1C5Y9_9ZZZZ</name>
<sequence length="245" mass="25852">MAADPHAAAAEAQWRQRLLPLAEEIGPETPPPQVWARIRAALEFDAPARAADARGGWWENIRLWHWLTFGSGALLAAACAALVVLATHRPPTPPIPYMAATIMQTDGQVGWTATMDVGKARMIVVPAAPQPVRAGRTPELWLIPQGARPIAVGLISTRAHDAQRSARAWLPASGRPPGSPYPSSRGAAHPPGNPPGRSSPPAPSAPHRPRRCASWAPRSAPPEAPPADPNDRAGAACIQTGARTV</sequence>
<dbReference type="EMBL" id="AUZX01000317">
    <property type="protein sequence ID" value="EQD80881.1"/>
    <property type="molecule type" value="Genomic_DNA"/>
</dbReference>
<evidence type="ECO:0000259" key="3">
    <source>
        <dbReference type="Pfam" id="PF10099"/>
    </source>
</evidence>
<keyword evidence="2" id="KW-0472">Membrane</keyword>
<dbReference type="GO" id="GO:0005886">
    <property type="term" value="C:plasma membrane"/>
    <property type="evidence" value="ECO:0007669"/>
    <property type="project" value="InterPro"/>
</dbReference>
<gene>
    <name evidence="4" type="ORF">B1A_00419</name>
</gene>
<protein>
    <recommendedName>
        <fullName evidence="3">Anti-sigma K factor RskA C-terminal domain-containing protein</fullName>
    </recommendedName>
</protein>
<feature type="transmembrane region" description="Helical" evidence="2">
    <location>
        <begin position="63"/>
        <end position="86"/>
    </location>
</feature>
<organism evidence="4">
    <name type="scientific">mine drainage metagenome</name>
    <dbReference type="NCBI Taxonomy" id="410659"/>
    <lineage>
        <taxon>unclassified sequences</taxon>
        <taxon>metagenomes</taxon>
        <taxon>ecological metagenomes</taxon>
    </lineage>
</organism>
<feature type="compositionally biased region" description="Pro residues" evidence="1">
    <location>
        <begin position="191"/>
        <end position="206"/>
    </location>
</feature>
<reference evidence="4" key="1">
    <citation type="submission" date="2013-08" db="EMBL/GenBank/DDBJ databases">
        <authorList>
            <person name="Mendez C."/>
            <person name="Richter M."/>
            <person name="Ferrer M."/>
            <person name="Sanchez J."/>
        </authorList>
    </citation>
    <scope>NUCLEOTIDE SEQUENCE</scope>
</reference>
<dbReference type="Pfam" id="PF10099">
    <property type="entry name" value="RskA_C"/>
    <property type="match status" value="1"/>
</dbReference>
<feature type="compositionally biased region" description="Pro residues" evidence="1">
    <location>
        <begin position="219"/>
        <end position="228"/>
    </location>
</feature>
<keyword evidence="2" id="KW-1133">Transmembrane helix</keyword>
<keyword evidence="2" id="KW-0812">Transmembrane</keyword>